<proteinExistence type="predicted"/>
<name>A0ABW7QUQ1_9ACTN</name>
<dbReference type="Proteomes" id="UP001610818">
    <property type="component" value="Unassembled WGS sequence"/>
</dbReference>
<protein>
    <recommendedName>
        <fullName evidence="4">DUF4352 domain-containing protein</fullName>
    </recommendedName>
</protein>
<evidence type="ECO:0008006" key="4">
    <source>
        <dbReference type="Google" id="ProtNLM"/>
    </source>
</evidence>
<keyword evidence="3" id="KW-1185">Reference proteome</keyword>
<keyword evidence="1" id="KW-0732">Signal</keyword>
<comment type="caution">
    <text evidence="2">The sequence shown here is derived from an EMBL/GenBank/DDBJ whole genome shotgun (WGS) entry which is preliminary data.</text>
</comment>
<organism evidence="2 3">
    <name type="scientific">Streptomyces longisporoflavus</name>
    <dbReference type="NCBI Taxonomy" id="28044"/>
    <lineage>
        <taxon>Bacteria</taxon>
        <taxon>Bacillati</taxon>
        <taxon>Actinomycetota</taxon>
        <taxon>Actinomycetes</taxon>
        <taxon>Kitasatosporales</taxon>
        <taxon>Streptomycetaceae</taxon>
        <taxon>Streptomyces</taxon>
    </lineage>
</organism>
<reference evidence="2 3" key="1">
    <citation type="submission" date="2024-10" db="EMBL/GenBank/DDBJ databases">
        <title>The Natural Products Discovery Center: Release of the First 8490 Sequenced Strains for Exploring Actinobacteria Biosynthetic Diversity.</title>
        <authorList>
            <person name="Kalkreuter E."/>
            <person name="Kautsar S.A."/>
            <person name="Yang D."/>
            <person name="Bader C.D."/>
            <person name="Teijaro C.N."/>
            <person name="Fluegel L."/>
            <person name="Davis C.M."/>
            <person name="Simpson J.R."/>
            <person name="Lauterbach L."/>
            <person name="Steele A.D."/>
            <person name="Gui C."/>
            <person name="Meng S."/>
            <person name="Li G."/>
            <person name="Viehrig K."/>
            <person name="Ye F."/>
            <person name="Su P."/>
            <person name="Kiefer A.F."/>
            <person name="Nichols A."/>
            <person name="Cepeda A.J."/>
            <person name="Yan W."/>
            <person name="Fan B."/>
            <person name="Jiang Y."/>
            <person name="Adhikari A."/>
            <person name="Zheng C.-J."/>
            <person name="Schuster L."/>
            <person name="Cowan T.M."/>
            <person name="Smanski M.J."/>
            <person name="Chevrette M.G."/>
            <person name="De Carvalho L.P.S."/>
            <person name="Shen B."/>
        </authorList>
    </citation>
    <scope>NUCLEOTIDE SEQUENCE [LARGE SCALE GENOMIC DNA]</scope>
    <source>
        <strain evidence="2 3">NPDC017990</strain>
    </source>
</reference>
<feature type="chain" id="PRO_5045065920" description="DUF4352 domain-containing protein" evidence="1">
    <location>
        <begin position="32"/>
        <end position="173"/>
    </location>
</feature>
<evidence type="ECO:0000313" key="3">
    <source>
        <dbReference type="Proteomes" id="UP001610818"/>
    </source>
</evidence>
<evidence type="ECO:0000313" key="2">
    <source>
        <dbReference type="EMBL" id="MFH8547051.1"/>
    </source>
</evidence>
<gene>
    <name evidence="2" type="ORF">ACH4F9_18785</name>
</gene>
<dbReference type="RefSeq" id="WP_397712916.1">
    <property type="nucleotide sequence ID" value="NZ_JBIRGN010000003.1"/>
</dbReference>
<accession>A0ABW7QUQ1</accession>
<dbReference type="EMBL" id="JBIRGQ010000003">
    <property type="protein sequence ID" value="MFH8547051.1"/>
    <property type="molecule type" value="Genomic_DNA"/>
</dbReference>
<sequence length="173" mass="18321">MNGIRTSAVARLSVAAMTACLLGAGSSAAVAAPSLPPTADEAGSWGDTKKWDDGLTVTTWKPTKFTPSNTAAGHEAENQAVKWRIKVHNGTDEPFDAVLMSVYVKSGEDGESCPRIFDSAKKLDFGIEGSVSPDANAAAEFAFDIPRGQLHKVDLEVVLGLDHDGQHWEGKVK</sequence>
<feature type="signal peptide" evidence="1">
    <location>
        <begin position="1"/>
        <end position="31"/>
    </location>
</feature>
<evidence type="ECO:0000256" key="1">
    <source>
        <dbReference type="SAM" id="SignalP"/>
    </source>
</evidence>